<protein>
    <submittedName>
        <fullName evidence="1">Uncharacterized protein</fullName>
    </submittedName>
</protein>
<dbReference type="GO" id="GO:0003677">
    <property type="term" value="F:DNA binding"/>
    <property type="evidence" value="ECO:0007669"/>
    <property type="project" value="InterPro"/>
</dbReference>
<gene>
    <name evidence="1" type="ORF">Mcate_01547</name>
</gene>
<dbReference type="Proteomes" id="UP000266089">
    <property type="component" value="Unassembled WGS sequence"/>
</dbReference>
<sequence>MPLLPVPQPPVLEERVLPSPGTILMHLGKQISSTGYIRELALLTHRPLSLEESDPAEIPAREKLEYIETALGLRVVRLAELLGVSRQALYDWKEGRRMSEENHRRLDALYKAARRFREAGLRPDYTTLHRRIGGELEFLQALGQDPLNAVEKLIAVTERGEKQRAWLKRLENRPERGSIDDELPPHYPGE</sequence>
<comment type="caution">
    <text evidence="1">The sequence shown here is derived from an EMBL/GenBank/DDBJ whole genome shotgun (WGS) entry which is preliminary data.</text>
</comment>
<dbReference type="KEGG" id="mtai:Mtai_v1c27750"/>
<reference evidence="1 2" key="1">
    <citation type="submission" date="2018-08" db="EMBL/GenBank/DDBJ databases">
        <title>Meiothermus cateniformans JCM 15151 genome sequencing project.</title>
        <authorList>
            <person name="Da Costa M.S."/>
            <person name="Albuquerque L."/>
            <person name="Raposo P."/>
            <person name="Froufe H.J.C."/>
            <person name="Barroso C.S."/>
            <person name="Egas C."/>
        </authorList>
    </citation>
    <scope>NUCLEOTIDE SEQUENCE [LARGE SCALE GENOMIC DNA]</scope>
    <source>
        <strain evidence="1 2">JCM 15151</strain>
    </source>
</reference>
<accession>A0A399E0A4</accession>
<proteinExistence type="predicted"/>
<name>A0A399E0A4_9DEIN</name>
<evidence type="ECO:0000313" key="2">
    <source>
        <dbReference type="Proteomes" id="UP000266089"/>
    </source>
</evidence>
<dbReference type="InterPro" id="IPR010982">
    <property type="entry name" value="Lambda_DNA-bd_dom_sf"/>
</dbReference>
<dbReference type="SUPFAM" id="SSF47413">
    <property type="entry name" value="lambda repressor-like DNA-binding domains"/>
    <property type="match status" value="1"/>
</dbReference>
<dbReference type="EMBL" id="QWKX01000033">
    <property type="protein sequence ID" value="RIH76999.1"/>
    <property type="molecule type" value="Genomic_DNA"/>
</dbReference>
<evidence type="ECO:0000313" key="1">
    <source>
        <dbReference type="EMBL" id="RIH76999.1"/>
    </source>
</evidence>
<dbReference type="AlphaFoldDB" id="A0A399E0A4"/>
<organism evidence="1 2">
    <name type="scientific">Meiothermus taiwanensis</name>
    <dbReference type="NCBI Taxonomy" id="172827"/>
    <lineage>
        <taxon>Bacteria</taxon>
        <taxon>Thermotogati</taxon>
        <taxon>Deinococcota</taxon>
        <taxon>Deinococci</taxon>
        <taxon>Thermales</taxon>
        <taxon>Thermaceae</taxon>
        <taxon>Meiothermus</taxon>
    </lineage>
</organism>